<dbReference type="InterPro" id="IPR027372">
    <property type="entry name" value="Phytase-like_dom"/>
</dbReference>
<keyword evidence="3" id="KW-1185">Reference proteome</keyword>
<evidence type="ECO:0000259" key="1">
    <source>
        <dbReference type="Pfam" id="PF13449"/>
    </source>
</evidence>
<dbReference type="EMBL" id="JAGTIS010000002">
    <property type="protein sequence ID" value="MBT8765578.1"/>
    <property type="molecule type" value="Genomic_DNA"/>
</dbReference>
<proteinExistence type="predicted"/>
<dbReference type="Proteomes" id="UP001519667">
    <property type="component" value="Unassembled WGS sequence"/>
</dbReference>
<sequence>MRGILSLLGLFLIAPLWASEAPEQLRLEAEYPVAGMPDGNLSGLAYCDGELQVVSDRIDDRIFHLTPVGGLMQAKAEPFIAPPPPPSNLPWGVRARGQLLSLVRGNELDFEGISCDSLGNRYLVSETHAAVLQVPRAGEPNWLLLPDALVRQARASGMLLNFNALLEGIAVDLAGERLWLAAERERRGLMVVKKQQTSWRCVGSCVLFTEGGTELPPAPSGSERQIARDFSDVAFFNDKLFTLERLAHRICRRTPGKGVVERCWSFVEEAMADTRGYGMPFGVAEGLWIDARGAWIGLDNGGKARADGERRPIVWRFSAPKDGWGAK</sequence>
<reference evidence="2 3" key="1">
    <citation type="submission" date="2021-04" db="EMBL/GenBank/DDBJ databases">
        <title>Pseudomonas boanensis sp. nov., a bacterium isolated from river water used for household purposes in Boane District, Mozambique.</title>
        <authorList>
            <person name="Nicklasson M."/>
            <person name="Martin-Rodriguez A.J."/>
            <person name="Thorell K."/>
            <person name="Neves L."/>
            <person name="Mussagy A."/>
            <person name="Rydberg H.A."/>
            <person name="Hernroth B."/>
            <person name="Svensson-Stadler L."/>
            <person name="Sjoling A."/>
        </authorList>
    </citation>
    <scope>NUCLEOTIDE SEQUENCE [LARGE SCALE GENOMIC DNA]</scope>
    <source>
        <strain evidence="2 3">DB1</strain>
    </source>
</reference>
<dbReference type="RefSeq" id="WP_215371545.1">
    <property type="nucleotide sequence ID" value="NZ_JAGTIS010000002.1"/>
</dbReference>
<name>A0ABS5XE84_9GAMM</name>
<gene>
    <name evidence="2" type="ORF">J7302_05470</name>
</gene>
<evidence type="ECO:0000313" key="3">
    <source>
        <dbReference type="Proteomes" id="UP001519667"/>
    </source>
</evidence>
<accession>A0ABS5XE84</accession>
<dbReference type="SUPFAM" id="SSF63825">
    <property type="entry name" value="YWTD domain"/>
    <property type="match status" value="1"/>
</dbReference>
<organism evidence="2 3">
    <name type="scientific">Metapseudomonas boanensis</name>
    <dbReference type="NCBI Taxonomy" id="2822138"/>
    <lineage>
        <taxon>Bacteria</taxon>
        <taxon>Pseudomonadati</taxon>
        <taxon>Pseudomonadota</taxon>
        <taxon>Gammaproteobacteria</taxon>
        <taxon>Pseudomonadales</taxon>
        <taxon>Pseudomonadaceae</taxon>
        <taxon>Metapseudomonas</taxon>
    </lineage>
</organism>
<dbReference type="Pfam" id="PF13449">
    <property type="entry name" value="Phytase-like"/>
    <property type="match status" value="1"/>
</dbReference>
<feature type="domain" description="Phytase-like" evidence="1">
    <location>
        <begin position="39"/>
        <end position="188"/>
    </location>
</feature>
<protein>
    <submittedName>
        <fullName evidence="2">Esterase-like activity of phytase family protein</fullName>
    </submittedName>
</protein>
<evidence type="ECO:0000313" key="2">
    <source>
        <dbReference type="EMBL" id="MBT8765578.1"/>
    </source>
</evidence>
<comment type="caution">
    <text evidence="2">The sequence shown here is derived from an EMBL/GenBank/DDBJ whole genome shotgun (WGS) entry which is preliminary data.</text>
</comment>